<dbReference type="EMBL" id="CALQ01001529">
    <property type="protein sequence ID" value="CCM18265.1"/>
    <property type="molecule type" value="Genomic_DNA"/>
</dbReference>
<proteinExistence type="predicted"/>
<dbReference type="AlphaFoldDB" id="A0A1E1J3Y3"/>
<feature type="region of interest" description="Disordered" evidence="1">
    <location>
        <begin position="358"/>
        <end position="378"/>
    </location>
</feature>
<reference evidence="2" key="1">
    <citation type="submission" date="2012-08" db="EMBL/GenBank/DDBJ databases">
        <title>Comparative genomics of metastatic and non-metastatic Leishmania guyanensis provides insights into polygenic factors involved in Leishmania RNA virus infection.</title>
        <authorList>
            <person name="Smith D."/>
            <person name="Hertz-Fowler C."/>
            <person name="Martin R."/>
            <person name="Dickens N."/>
            <person name="Fasel N."/>
            <person name="Falquet L."/>
            <person name="Beverley S."/>
            <person name="Zangger H."/>
            <person name="Calderon-Copete S."/>
            <person name="Mottram J."/>
            <person name="Xenarios I."/>
        </authorList>
    </citation>
    <scope>NUCLEOTIDE SEQUENCE</scope>
    <source>
        <strain evidence="2">MHOM/BR/75/M4147/SSU:IR2SAT-LUC</strain>
    </source>
</reference>
<name>A0A1E1J3Y3_LEIGU</name>
<accession>A0A1E1J3Y3</accession>
<gene>
    <name evidence="2" type="primary">LgM4147LRVhigh.32.01870.00320</name>
    <name evidence="2" type="ORF">BN36_3257520</name>
</gene>
<protein>
    <submittedName>
        <fullName evidence="2">Uncharacterized protein</fullName>
    </submittedName>
</protein>
<evidence type="ECO:0000256" key="1">
    <source>
        <dbReference type="SAM" id="MobiDB-lite"/>
    </source>
</evidence>
<sequence length="535" mass="60381">MAIIAQSFSDHYAELVTRVPTYTELLLHVQRREVGERKALEERCRMAFQDVLHVAAVMIADNKALARGGALARRNRFELALYKKETSVWFEAVPPRQVALPTGRPSRAFPYAAFAELQQEERELRQWGYGVERRLREHIEEVCSRTWFFLNLLTDTMARETLSRQRLEYEEDEVFTSVKQRFFRAVPADYYRHLVITRYGPTTPAVEPVRDLGFEEIEEDARAMLMAEEEASRTSVFQYLQGVYDMQLFALNHCEVISRYELEEEERNTLFPLVAQCCREDFGILFYYVPALALHFSSSQPCMRALCLAQLQEAPRRTAAVKARFSWVPAHTLAGVDSDLDDQAARDEMDEGMEVGAEVTDDDTGGYDDSINSPSPPLERMVTAPGTSSVVFEPEIGTSEASGLETLQEKLEMATPPTAEDVVVPCADEEPTPVTVVSVTPGANDAPQHVPYAYTTEEVIMPVLYAYEKMEAQFPVTYTYEEAQAVPEDAFTAASSHESSTCILTPQPPQCAIYTNFEVFPGDPFAWSPQNGKKS</sequence>
<evidence type="ECO:0000313" key="2">
    <source>
        <dbReference type="EMBL" id="CCM18265.1"/>
    </source>
</evidence>
<organism evidence="2">
    <name type="scientific">Leishmania guyanensis</name>
    <dbReference type="NCBI Taxonomy" id="5670"/>
    <lineage>
        <taxon>Eukaryota</taxon>
        <taxon>Discoba</taxon>
        <taxon>Euglenozoa</taxon>
        <taxon>Kinetoplastea</taxon>
        <taxon>Metakinetoplastina</taxon>
        <taxon>Trypanosomatida</taxon>
        <taxon>Trypanosomatidae</taxon>
        <taxon>Leishmaniinae</taxon>
        <taxon>Leishmania</taxon>
        <taxon>Leishmania guyanensis species complex</taxon>
    </lineage>
</organism>